<sequence>MADIVARLSRDPDPAVREEVAHRADVDPTVLTGLARDPDPEVRERVAGRPGLDPTLLADLARDPDEAVRARALSRPRTIAKAQRQQIDQAAGRTADEIGRPDEAAGDLDADWLAACAVSEQPLMRRVAAINSSALPPGLVYRLTQDPDPHVRHLLA</sequence>
<dbReference type="RefSeq" id="WP_212007532.1">
    <property type="nucleotide sequence ID" value="NZ_JAAFYZ010000007.1"/>
</dbReference>
<name>A0ABS5KID3_9ACTN</name>
<feature type="compositionally biased region" description="Basic and acidic residues" evidence="1">
    <location>
        <begin position="8"/>
        <end position="26"/>
    </location>
</feature>
<feature type="region of interest" description="Disordered" evidence="1">
    <location>
        <begin position="1"/>
        <end position="57"/>
    </location>
</feature>
<organism evidence="2 3">
    <name type="scientific">Catenulispora pinistramenti</name>
    <dbReference type="NCBI Taxonomy" id="2705254"/>
    <lineage>
        <taxon>Bacteria</taxon>
        <taxon>Bacillati</taxon>
        <taxon>Actinomycetota</taxon>
        <taxon>Actinomycetes</taxon>
        <taxon>Catenulisporales</taxon>
        <taxon>Catenulisporaceae</taxon>
        <taxon>Catenulispora</taxon>
    </lineage>
</organism>
<evidence type="ECO:0000313" key="2">
    <source>
        <dbReference type="EMBL" id="MBS2545878.1"/>
    </source>
</evidence>
<dbReference type="InterPro" id="IPR016024">
    <property type="entry name" value="ARM-type_fold"/>
</dbReference>
<evidence type="ECO:0008006" key="4">
    <source>
        <dbReference type="Google" id="ProtNLM"/>
    </source>
</evidence>
<dbReference type="EMBL" id="JAAFYZ010000007">
    <property type="protein sequence ID" value="MBS2545878.1"/>
    <property type="molecule type" value="Genomic_DNA"/>
</dbReference>
<keyword evidence="3" id="KW-1185">Reference proteome</keyword>
<accession>A0ABS5KID3</accession>
<dbReference type="SUPFAM" id="SSF48371">
    <property type="entry name" value="ARM repeat"/>
    <property type="match status" value="1"/>
</dbReference>
<gene>
    <name evidence="2" type="ORF">KGQ19_03255</name>
</gene>
<dbReference type="Gene3D" id="1.25.10.10">
    <property type="entry name" value="Leucine-rich Repeat Variant"/>
    <property type="match status" value="1"/>
</dbReference>
<feature type="compositionally biased region" description="Basic and acidic residues" evidence="1">
    <location>
        <begin position="36"/>
        <end position="47"/>
    </location>
</feature>
<feature type="region of interest" description="Disordered" evidence="1">
    <location>
        <begin position="71"/>
        <end position="100"/>
    </location>
</feature>
<comment type="caution">
    <text evidence="2">The sequence shown here is derived from an EMBL/GenBank/DDBJ whole genome shotgun (WGS) entry which is preliminary data.</text>
</comment>
<dbReference type="Proteomes" id="UP000730482">
    <property type="component" value="Unassembled WGS sequence"/>
</dbReference>
<dbReference type="InterPro" id="IPR011989">
    <property type="entry name" value="ARM-like"/>
</dbReference>
<reference evidence="2 3" key="1">
    <citation type="submission" date="2020-02" db="EMBL/GenBank/DDBJ databases">
        <title>Acidophilic actinobacteria isolated from forest soil.</title>
        <authorList>
            <person name="Golinska P."/>
        </authorList>
    </citation>
    <scope>NUCLEOTIDE SEQUENCE [LARGE SCALE GENOMIC DNA]</scope>
    <source>
        <strain evidence="2 3">NL8</strain>
    </source>
</reference>
<proteinExistence type="predicted"/>
<protein>
    <recommendedName>
        <fullName evidence="4">Leucine rich repeat variant</fullName>
    </recommendedName>
</protein>
<evidence type="ECO:0000313" key="3">
    <source>
        <dbReference type="Proteomes" id="UP000730482"/>
    </source>
</evidence>
<evidence type="ECO:0000256" key="1">
    <source>
        <dbReference type="SAM" id="MobiDB-lite"/>
    </source>
</evidence>